<evidence type="ECO:0000256" key="15">
    <source>
        <dbReference type="ARBA" id="ARBA00023011"/>
    </source>
</evidence>
<dbReference type="InterPro" id="IPR004554">
    <property type="entry name" value="HMG_CoA_Rdtase_eu_arc"/>
</dbReference>
<keyword evidence="27" id="KW-1185">Reference proteome</keyword>
<dbReference type="InterPro" id="IPR009023">
    <property type="entry name" value="HMG_CoA_Rdtase_NAD(P)-bd_sf"/>
</dbReference>
<dbReference type="CDD" id="cd00643">
    <property type="entry name" value="HMG-CoA_reductase_classI"/>
    <property type="match status" value="1"/>
</dbReference>
<dbReference type="GeneTree" id="ENSGT00940000155305"/>
<evidence type="ECO:0000256" key="20">
    <source>
        <dbReference type="ARBA" id="ARBA00023221"/>
    </source>
</evidence>
<keyword evidence="20" id="KW-0753">Steroid metabolism</keyword>
<gene>
    <name evidence="26" type="primary">HMGCR</name>
</gene>
<dbReference type="GO" id="GO:0004420">
    <property type="term" value="F:hydroxymethylglutaryl-CoA reductase (NADPH) activity"/>
    <property type="evidence" value="ECO:0007669"/>
    <property type="project" value="UniProtKB-EC"/>
</dbReference>
<dbReference type="Ensembl" id="ENSOANT00000022259.3">
    <property type="protein sequence ID" value="ENSOANP00000022255.2"/>
    <property type="gene ID" value="ENSOANG00000014109.3"/>
</dbReference>
<keyword evidence="9" id="KW-0152">Cholesterol biosynthesis</keyword>
<keyword evidence="12" id="KW-0443">Lipid metabolism</keyword>
<dbReference type="InterPro" id="IPR009029">
    <property type="entry name" value="HMG_CoA_Rdtase_sub-bd_dom_sf"/>
</dbReference>
<comment type="subcellular location">
    <subcellularLocation>
        <location evidence="1">Endoplasmic reticulum membrane</location>
        <topology evidence="1">Multi-pass membrane protein</topology>
    </subcellularLocation>
    <subcellularLocation>
        <location evidence="2">Peroxisome membrane</location>
        <topology evidence="2">Multi-pass membrane protein</topology>
    </subcellularLocation>
</comment>
<dbReference type="FunFam" id="3.30.70.420:FF:000001">
    <property type="entry name" value="3-hydroxy-3-methylglutaryl coenzyme A reductase"/>
    <property type="match status" value="1"/>
</dbReference>
<comment type="similarity">
    <text evidence="4">Belongs to the HMG-CoA reductase family.</text>
</comment>
<evidence type="ECO:0000256" key="22">
    <source>
        <dbReference type="ARBA" id="ARBA00049909"/>
    </source>
</evidence>
<evidence type="ECO:0000256" key="10">
    <source>
        <dbReference type="ARBA" id="ARBA00022824"/>
    </source>
</evidence>
<dbReference type="AlphaFoldDB" id="F6VN47"/>
<dbReference type="Pfam" id="PF12349">
    <property type="entry name" value="Sterol-sensing"/>
    <property type="match status" value="1"/>
</dbReference>
<evidence type="ECO:0000256" key="6">
    <source>
        <dbReference type="ARBA" id="ARBA00016920"/>
    </source>
</evidence>
<evidence type="ECO:0000259" key="25">
    <source>
        <dbReference type="PROSITE" id="PS50156"/>
    </source>
</evidence>
<organism evidence="26 27">
    <name type="scientific">Ornithorhynchus anatinus</name>
    <name type="common">Duckbill platypus</name>
    <dbReference type="NCBI Taxonomy" id="9258"/>
    <lineage>
        <taxon>Eukaryota</taxon>
        <taxon>Metazoa</taxon>
        <taxon>Chordata</taxon>
        <taxon>Craniata</taxon>
        <taxon>Vertebrata</taxon>
        <taxon>Euteleostomi</taxon>
        <taxon>Mammalia</taxon>
        <taxon>Monotremata</taxon>
        <taxon>Ornithorhynchidae</taxon>
        <taxon>Ornithorhynchus</taxon>
    </lineage>
</organism>
<proteinExistence type="inferred from homology"/>
<dbReference type="InterPro" id="IPR023282">
    <property type="entry name" value="HMG_CoA_Rdtase_N"/>
</dbReference>
<feature type="transmembrane region" description="Helical" evidence="24">
    <location>
        <begin position="57"/>
        <end position="78"/>
    </location>
</feature>
<dbReference type="GO" id="GO:0005778">
    <property type="term" value="C:peroxisomal membrane"/>
    <property type="evidence" value="ECO:0007669"/>
    <property type="project" value="UniProtKB-SubCell"/>
</dbReference>
<evidence type="ECO:0000256" key="3">
    <source>
        <dbReference type="ARBA" id="ARBA00005084"/>
    </source>
</evidence>
<dbReference type="InterPro" id="IPR002202">
    <property type="entry name" value="HMG_CoA_Rdtase"/>
</dbReference>
<evidence type="ECO:0000256" key="19">
    <source>
        <dbReference type="ARBA" id="ARBA00023180"/>
    </source>
</evidence>
<evidence type="ECO:0000256" key="18">
    <source>
        <dbReference type="ARBA" id="ARBA00023166"/>
    </source>
</evidence>
<protein>
    <recommendedName>
        <fullName evidence="6">3-hydroxy-3-methylglutaryl-coenzyme A reductase</fullName>
        <ecNumber evidence="5">1.1.1.34</ecNumber>
    </recommendedName>
</protein>
<dbReference type="SUPFAM" id="SSF56542">
    <property type="entry name" value="Substrate-binding domain of HMG-CoA reductase"/>
    <property type="match status" value="1"/>
</dbReference>
<keyword evidence="19" id="KW-0325">Glycoprotein</keyword>
<keyword evidence="7" id="KW-0153">Cholesterol metabolism</keyword>
<feature type="domain" description="SSD" evidence="25">
    <location>
        <begin position="61"/>
        <end position="218"/>
    </location>
</feature>
<dbReference type="FunFam" id="1.10.3270.10:FF:000001">
    <property type="entry name" value="3-hydroxy-3-methylglutaryl coenzyme A reductase"/>
    <property type="match status" value="1"/>
</dbReference>
<dbReference type="Pfam" id="PF00368">
    <property type="entry name" value="HMG-CoA_red"/>
    <property type="match status" value="1"/>
</dbReference>
<sequence>MLSRLFRMHGLFVASHPWEVIVGTVTFTICMMSMNMFTGNDKICGWNYECPKLEEDVLSSDIIILTITRCIAILYIYFQFQNLRQLGSKYILGIAGLFTIFSSFVFSTVVIHFLDKELTGLNEALPFFLLLIDLSRASALAKFALSSNSQDEVRENIARGMAILGPTFTLDAVVECLVIGVGTMSGVRQLEIMCCFGCMSVLANYFVFMTFFPACVSLVLELSRESREGRPIWQLSHFARVLEEEENKPNPVTQRVKMIMSLGLVLVHAHSRWIADPSSQNNTVENSKVSLGLDENLSKRIEPNMSLWQFYLSKMVSMDIEQVITLGLALLLAVKYIFFEQTETESTLSLKNPMTSPMVTHKRVSENCCRRESRLVRNHQKISTVEESTFITKEGRVEVIKPFPAETEPSGRATFVVGNSSLPETSPTLPEKNKPEIELPSQPRPNEECLEILSNSEKGAKFLSDAEIIRLVNAKHIPAYKLETLMETHERGVSIRRQMLSTKLPEPASLQYLPYRDYNYSLLGGGAKSRVLADGMTRGPVVRLPSACEAAEVKAWLEGAEGFRIMKEEFDSTSRFARLKKVHISLAGRNLYIRFQSKTGDAMGMNMISKGTEKALSKLHDLFPEMQILAISGNYCTDKKPAAINWIEGRGKSVVCEAVIPAKVVREVLKTTTEALVEVNVSKNLVGSAMAGSIGGYNAHAANIVTAIYIACGQDAAQNVGSSNCITLMEAAGPTNEDLYISCTMPSIEIGTVGGGTSLPPQQACLQMLGVQGACRDNPGENARQLAKIVCGTVLAGELSLMAALAAGHLVKSHMIHNRSKINLQDLQGPCTKKAA</sequence>
<feature type="transmembrane region" description="Helical" evidence="24">
    <location>
        <begin position="20"/>
        <end position="37"/>
    </location>
</feature>
<evidence type="ECO:0000313" key="27">
    <source>
        <dbReference type="Proteomes" id="UP000002279"/>
    </source>
</evidence>
<evidence type="ECO:0000256" key="2">
    <source>
        <dbReference type="ARBA" id="ARBA00004585"/>
    </source>
</evidence>
<dbReference type="InterPro" id="IPR053958">
    <property type="entry name" value="HMGCR/SNAP/NPC1-like_SSD"/>
</dbReference>
<dbReference type="PANTHER" id="PTHR10572">
    <property type="entry name" value="3-HYDROXY-3-METHYLGLUTARYL-COENZYME A REDUCTASE"/>
    <property type="match status" value="1"/>
</dbReference>
<keyword evidence="10" id="KW-0256">Endoplasmic reticulum</keyword>
<evidence type="ECO:0000256" key="21">
    <source>
        <dbReference type="ARBA" id="ARBA00046546"/>
    </source>
</evidence>
<reference evidence="26" key="2">
    <citation type="submission" date="2025-08" db="UniProtKB">
        <authorList>
            <consortium name="Ensembl"/>
        </authorList>
    </citation>
    <scope>IDENTIFICATION</scope>
    <source>
        <strain evidence="26">Glennie</strain>
    </source>
</reference>
<evidence type="ECO:0000256" key="12">
    <source>
        <dbReference type="ARBA" id="ARBA00022955"/>
    </source>
</evidence>
<comment type="subunit">
    <text evidence="21">Homotetramer. Homodimer. Interacts (via its SSD) with INSIG1; the interaction, accelerated by sterols, leads to the recruitment of HMGCR to AMFR/gp78 for its ubiquitination by the sterol-mediated ERAD pathway. Interacts with UBIAD1.</text>
</comment>
<dbReference type="STRING" id="9258.ENSOANP00000022255"/>
<evidence type="ECO:0000256" key="11">
    <source>
        <dbReference type="ARBA" id="ARBA00022857"/>
    </source>
</evidence>
<keyword evidence="16 24" id="KW-0472">Membrane</keyword>
<dbReference type="PROSITE" id="PS00318">
    <property type="entry name" value="HMG_COA_REDUCTASE_2"/>
    <property type="match status" value="1"/>
</dbReference>
<feature type="transmembrane region" description="Helical" evidence="24">
    <location>
        <begin position="157"/>
        <end position="182"/>
    </location>
</feature>
<dbReference type="GO" id="GO:0006695">
    <property type="term" value="P:cholesterol biosynthetic process"/>
    <property type="evidence" value="ECO:0007669"/>
    <property type="project" value="UniProtKB-KW"/>
</dbReference>
<dbReference type="SUPFAM" id="SSF55035">
    <property type="entry name" value="NAD-binding domain of HMG-CoA reductase"/>
    <property type="match status" value="1"/>
</dbReference>
<comment type="pathway">
    <text evidence="3">Metabolic intermediate biosynthesis; (R)-mevalonate biosynthesis; (R)-mevalonate from acetyl-CoA: step 3/3.</text>
</comment>
<keyword evidence="15" id="KW-0756">Sterol biosynthesis</keyword>
<dbReference type="EC" id="1.1.1.34" evidence="5"/>
<dbReference type="GO" id="GO:0015936">
    <property type="term" value="P:coenzyme A metabolic process"/>
    <property type="evidence" value="ECO:0007669"/>
    <property type="project" value="InterPro"/>
</dbReference>
<evidence type="ECO:0000256" key="14">
    <source>
        <dbReference type="ARBA" id="ARBA00023002"/>
    </source>
</evidence>
<evidence type="ECO:0000256" key="4">
    <source>
        <dbReference type="ARBA" id="ARBA00007661"/>
    </source>
</evidence>
<dbReference type="Proteomes" id="UP000002279">
    <property type="component" value="Chromosome 1"/>
</dbReference>
<dbReference type="HOGENOM" id="CLU_001734_0_1_1"/>
<dbReference type="Gene3D" id="1.10.3270.10">
    <property type="entry name" value="HMGR, N-terminal domain"/>
    <property type="match status" value="1"/>
</dbReference>
<feature type="region of interest" description="Disordered" evidence="23">
    <location>
        <begin position="411"/>
        <end position="444"/>
    </location>
</feature>
<dbReference type="InterPro" id="IPR023074">
    <property type="entry name" value="HMG_CoA_Rdtase_cat_sf"/>
</dbReference>
<dbReference type="PRINTS" id="PR00071">
    <property type="entry name" value="HMGCOARDTASE"/>
</dbReference>
<evidence type="ECO:0000256" key="8">
    <source>
        <dbReference type="ARBA" id="ARBA00022692"/>
    </source>
</evidence>
<keyword evidence="8 24" id="KW-0812">Transmembrane</keyword>
<evidence type="ECO:0000256" key="7">
    <source>
        <dbReference type="ARBA" id="ARBA00022548"/>
    </source>
</evidence>
<name>F6VN47_ORNAN</name>
<dbReference type="PROSITE" id="PS00066">
    <property type="entry name" value="HMG_COA_REDUCTASE_1"/>
    <property type="match status" value="1"/>
</dbReference>
<feature type="transmembrane region" description="Helical" evidence="24">
    <location>
        <begin position="90"/>
        <end position="113"/>
    </location>
</feature>
<keyword evidence="13 24" id="KW-1133">Transmembrane helix</keyword>
<dbReference type="PROSITE" id="PS50065">
    <property type="entry name" value="HMG_COA_REDUCTASE_4"/>
    <property type="match status" value="2"/>
</dbReference>
<evidence type="ECO:0000256" key="23">
    <source>
        <dbReference type="SAM" id="MobiDB-lite"/>
    </source>
</evidence>
<keyword evidence="12" id="KW-0752">Steroid biosynthesis</keyword>
<evidence type="ECO:0000256" key="17">
    <source>
        <dbReference type="ARBA" id="ARBA00023140"/>
    </source>
</evidence>
<dbReference type="GO" id="GO:0008299">
    <property type="term" value="P:isoprenoid biosynthetic process"/>
    <property type="evidence" value="ECO:0007669"/>
    <property type="project" value="InterPro"/>
</dbReference>
<dbReference type="PROSITE" id="PS01192">
    <property type="entry name" value="HMG_COA_REDUCTASE_3"/>
    <property type="match status" value="1"/>
</dbReference>
<dbReference type="UniPathway" id="UPA00058">
    <property type="reaction ID" value="UER00103"/>
</dbReference>
<feature type="transmembrane region" description="Helical" evidence="24">
    <location>
        <begin position="202"/>
        <end position="220"/>
    </location>
</feature>
<dbReference type="FunFam" id="3.90.770.10:FF:000002">
    <property type="entry name" value="3-hydroxy-3-methylglutaryl coenzyme A reductase"/>
    <property type="match status" value="1"/>
</dbReference>
<evidence type="ECO:0000256" key="16">
    <source>
        <dbReference type="ARBA" id="ARBA00023136"/>
    </source>
</evidence>
<dbReference type="Bgee" id="ENSOANG00000014109">
    <property type="expression patterns" value="Expressed in testis and 8 other cell types or tissues"/>
</dbReference>
<dbReference type="PROSITE" id="PS50156">
    <property type="entry name" value="SSD"/>
    <property type="match status" value="1"/>
</dbReference>
<keyword evidence="18" id="KW-1207">Sterol metabolism</keyword>
<keyword evidence="14" id="KW-0560">Oxidoreductase</keyword>
<feature type="compositionally biased region" description="Polar residues" evidence="23">
    <location>
        <begin position="417"/>
        <end position="428"/>
    </location>
</feature>
<dbReference type="Gene3D" id="3.90.770.10">
    <property type="entry name" value="3-hydroxy-3-methylglutaryl-coenzyme A Reductase, Chain A, domain 2"/>
    <property type="match status" value="1"/>
</dbReference>
<dbReference type="GO" id="GO:0050661">
    <property type="term" value="F:NADP binding"/>
    <property type="evidence" value="ECO:0007669"/>
    <property type="project" value="InterPro"/>
</dbReference>
<comment type="catalytic activity">
    <reaction evidence="22">
        <text>(R)-mevalonate + 2 NADP(+) + CoA = (3S)-3-hydroxy-3-methylglutaryl-CoA + 2 NADPH + 2 H(+)</text>
        <dbReference type="Rhea" id="RHEA:15989"/>
        <dbReference type="ChEBI" id="CHEBI:15378"/>
        <dbReference type="ChEBI" id="CHEBI:36464"/>
        <dbReference type="ChEBI" id="CHEBI:43074"/>
        <dbReference type="ChEBI" id="CHEBI:57287"/>
        <dbReference type="ChEBI" id="CHEBI:57783"/>
        <dbReference type="ChEBI" id="CHEBI:58349"/>
        <dbReference type="EC" id="1.1.1.34"/>
    </reaction>
    <physiologicalReaction direction="right-to-left" evidence="22">
        <dbReference type="Rhea" id="RHEA:15991"/>
    </physiologicalReaction>
</comment>
<dbReference type="InterPro" id="IPR023076">
    <property type="entry name" value="HMG_CoA_Rdtase_CS"/>
</dbReference>
<dbReference type="PANTHER" id="PTHR10572:SF24">
    <property type="entry name" value="3-HYDROXY-3-METHYLGLUTARYL-COENZYME A REDUCTASE"/>
    <property type="match status" value="1"/>
</dbReference>
<accession>F6VN47</accession>
<dbReference type="GO" id="GO:0005789">
    <property type="term" value="C:endoplasmic reticulum membrane"/>
    <property type="evidence" value="ECO:0007669"/>
    <property type="project" value="UniProtKB-SubCell"/>
</dbReference>
<dbReference type="InterPro" id="IPR000731">
    <property type="entry name" value="SSD"/>
</dbReference>
<dbReference type="InterPro" id="IPR004816">
    <property type="entry name" value="HMG_CoA_Rdtase_metazoan"/>
</dbReference>
<dbReference type="eggNOG" id="KOG2480">
    <property type="taxonomic scope" value="Eukaryota"/>
</dbReference>
<keyword evidence="11" id="KW-0521">NADP</keyword>
<dbReference type="NCBIfam" id="TIGR00920">
    <property type="entry name" value="2A060605"/>
    <property type="match status" value="1"/>
</dbReference>
<evidence type="ECO:0000313" key="26">
    <source>
        <dbReference type="Ensembl" id="ENSOANP00000022255.2"/>
    </source>
</evidence>
<evidence type="ECO:0000256" key="9">
    <source>
        <dbReference type="ARBA" id="ARBA00022778"/>
    </source>
</evidence>
<reference evidence="26" key="3">
    <citation type="submission" date="2025-09" db="UniProtKB">
        <authorList>
            <consortium name="Ensembl"/>
        </authorList>
    </citation>
    <scope>IDENTIFICATION</scope>
    <source>
        <strain evidence="26">Glennie</strain>
    </source>
</reference>
<evidence type="ECO:0000256" key="5">
    <source>
        <dbReference type="ARBA" id="ARBA00012999"/>
    </source>
</evidence>
<evidence type="ECO:0000256" key="1">
    <source>
        <dbReference type="ARBA" id="ARBA00004477"/>
    </source>
</evidence>
<keyword evidence="17" id="KW-0576">Peroxisome</keyword>
<evidence type="ECO:0000256" key="13">
    <source>
        <dbReference type="ARBA" id="ARBA00022989"/>
    </source>
</evidence>
<evidence type="ECO:0000256" key="24">
    <source>
        <dbReference type="SAM" id="Phobius"/>
    </source>
</evidence>
<keyword evidence="12" id="KW-0444">Lipid biosynthesis</keyword>
<reference evidence="26 27" key="1">
    <citation type="journal article" date="2008" name="Nature">
        <title>Genome analysis of the platypus reveals unique signatures of evolution.</title>
        <authorList>
            <person name="Warren W.C."/>
            <person name="Hillier L.W."/>
            <person name="Marshall Graves J.A."/>
            <person name="Birney E."/>
            <person name="Ponting C.P."/>
            <person name="Grutzner F."/>
            <person name="Belov K."/>
            <person name="Miller W."/>
            <person name="Clarke L."/>
            <person name="Chinwalla A.T."/>
            <person name="Yang S.P."/>
            <person name="Heger A."/>
            <person name="Locke D.P."/>
            <person name="Miethke P."/>
            <person name="Waters P.D."/>
            <person name="Veyrunes F."/>
            <person name="Fulton L."/>
            <person name="Fulton B."/>
            <person name="Graves T."/>
            <person name="Wallis J."/>
            <person name="Puente X.S."/>
            <person name="Lopez-Otin C."/>
            <person name="Ordonez G.R."/>
            <person name="Eichler E.E."/>
            <person name="Chen L."/>
            <person name="Cheng Z."/>
            <person name="Deakin J.E."/>
            <person name="Alsop A."/>
            <person name="Thompson K."/>
            <person name="Kirby P."/>
            <person name="Papenfuss A.T."/>
            <person name="Wakefield M.J."/>
            <person name="Olender T."/>
            <person name="Lancet D."/>
            <person name="Huttley G.A."/>
            <person name="Smit A.F."/>
            <person name="Pask A."/>
            <person name="Temple-Smith P."/>
            <person name="Batzer M.A."/>
            <person name="Walker J.A."/>
            <person name="Konkel M.K."/>
            <person name="Harris R.S."/>
            <person name="Whittington C.M."/>
            <person name="Wong E.S."/>
            <person name="Gemmell N.J."/>
            <person name="Buschiazzo E."/>
            <person name="Vargas Jentzsch I.M."/>
            <person name="Merkel A."/>
            <person name="Schmitz J."/>
            <person name="Zemann A."/>
            <person name="Churakov G."/>
            <person name="Kriegs J.O."/>
            <person name="Brosius J."/>
            <person name="Murchison E.P."/>
            <person name="Sachidanandam R."/>
            <person name="Smith C."/>
            <person name="Hannon G.J."/>
            <person name="Tsend-Ayush E."/>
            <person name="McMillan D."/>
            <person name="Attenborough R."/>
            <person name="Rens W."/>
            <person name="Ferguson-Smith M."/>
            <person name="Lefevre C.M."/>
            <person name="Sharp J.A."/>
            <person name="Nicholas K.R."/>
            <person name="Ray D.A."/>
            <person name="Kube M."/>
            <person name="Reinhardt R."/>
            <person name="Pringle T.H."/>
            <person name="Taylor J."/>
            <person name="Jones R.C."/>
            <person name="Nixon B."/>
            <person name="Dacheux J.L."/>
            <person name="Niwa H."/>
            <person name="Sekita Y."/>
            <person name="Huang X."/>
            <person name="Stark A."/>
            <person name="Kheradpour P."/>
            <person name="Kellis M."/>
            <person name="Flicek P."/>
            <person name="Chen Y."/>
            <person name="Webber C."/>
            <person name="Hardison R."/>
            <person name="Nelson J."/>
            <person name="Hallsworth-Pepin K."/>
            <person name="Delehaunty K."/>
            <person name="Markovic C."/>
            <person name="Minx P."/>
            <person name="Feng Y."/>
            <person name="Kremitzki C."/>
            <person name="Mitreva M."/>
            <person name="Glasscock J."/>
            <person name="Wylie T."/>
            <person name="Wohldmann P."/>
            <person name="Thiru P."/>
            <person name="Nhan M.N."/>
            <person name="Pohl C.S."/>
            <person name="Smith S.M."/>
            <person name="Hou S."/>
            <person name="Nefedov M."/>
            <person name="de Jong P.J."/>
            <person name="Renfree M.B."/>
            <person name="Mardis E.R."/>
            <person name="Wilson R.K."/>
        </authorList>
    </citation>
    <scope>NUCLEOTIDE SEQUENCE [LARGE SCALE GENOMIC DNA]</scope>
    <source>
        <strain evidence="26 27">Glennie</strain>
    </source>
</reference>
<dbReference type="Gene3D" id="3.30.70.420">
    <property type="entry name" value="Hydroxymethylglutaryl-CoA reductase, class I/II, NAD/NADP-binding domain"/>
    <property type="match status" value="1"/>
</dbReference>